<dbReference type="GO" id="GO:0005667">
    <property type="term" value="C:transcription regulator complex"/>
    <property type="evidence" value="ECO:0007669"/>
    <property type="project" value="TreeGrafter"/>
</dbReference>
<accession>A0A9J6DRW9</accession>
<reference evidence="3" key="2">
    <citation type="submission" date="2021-09" db="EMBL/GenBank/DDBJ databases">
        <authorList>
            <person name="Jia N."/>
            <person name="Wang J."/>
            <person name="Shi W."/>
            <person name="Du L."/>
            <person name="Sun Y."/>
            <person name="Zhan W."/>
            <person name="Jiang J."/>
            <person name="Wang Q."/>
            <person name="Zhang B."/>
            <person name="Ji P."/>
            <person name="Sakyi L.B."/>
            <person name="Cui X."/>
            <person name="Yuan T."/>
            <person name="Jiang B."/>
            <person name="Yang W."/>
            <person name="Lam T.T.-Y."/>
            <person name="Chang Q."/>
            <person name="Ding S."/>
            <person name="Wang X."/>
            <person name="Zhu J."/>
            <person name="Ruan X."/>
            <person name="Zhao L."/>
            <person name="Wei J."/>
            <person name="Que T."/>
            <person name="Du C."/>
            <person name="Cheng J."/>
            <person name="Dai P."/>
            <person name="Han X."/>
            <person name="Huang E."/>
            <person name="Gao Y."/>
            <person name="Liu J."/>
            <person name="Shao H."/>
            <person name="Ye R."/>
            <person name="Li L."/>
            <person name="Wei W."/>
            <person name="Wang X."/>
            <person name="Wang C."/>
            <person name="Huo Q."/>
            <person name="Li W."/>
            <person name="Guo W."/>
            <person name="Chen H."/>
            <person name="Chen S."/>
            <person name="Zhou L."/>
            <person name="Zhou L."/>
            <person name="Ni X."/>
            <person name="Tian J."/>
            <person name="Zhou Y."/>
            <person name="Sheng Y."/>
            <person name="Liu T."/>
            <person name="Pan Y."/>
            <person name="Xia L."/>
            <person name="Li J."/>
            <person name="Zhao F."/>
            <person name="Cao W."/>
        </authorList>
    </citation>
    <scope>NUCLEOTIDE SEQUENCE</scope>
    <source>
        <strain evidence="3">Rmic-2018</strain>
        <tissue evidence="3">Larvae</tissue>
    </source>
</reference>
<dbReference type="EMBL" id="JABSTU010000007">
    <property type="protein sequence ID" value="KAH8024697.1"/>
    <property type="molecule type" value="Genomic_DNA"/>
</dbReference>
<dbReference type="AlphaFoldDB" id="A0A9J6DRW9"/>
<organism evidence="3 4">
    <name type="scientific">Rhipicephalus microplus</name>
    <name type="common">Cattle tick</name>
    <name type="synonym">Boophilus microplus</name>
    <dbReference type="NCBI Taxonomy" id="6941"/>
    <lineage>
        <taxon>Eukaryota</taxon>
        <taxon>Metazoa</taxon>
        <taxon>Ecdysozoa</taxon>
        <taxon>Arthropoda</taxon>
        <taxon>Chelicerata</taxon>
        <taxon>Arachnida</taxon>
        <taxon>Acari</taxon>
        <taxon>Parasitiformes</taxon>
        <taxon>Ixodida</taxon>
        <taxon>Ixodoidea</taxon>
        <taxon>Ixodidae</taxon>
        <taxon>Rhipicephalinae</taxon>
        <taxon>Rhipicephalus</taxon>
        <taxon>Boophilus</taxon>
    </lineage>
</organism>
<protein>
    <recommendedName>
        <fullName evidence="2">MADF domain-containing protein</fullName>
    </recommendedName>
</protein>
<dbReference type="GO" id="GO:0005634">
    <property type="term" value="C:nucleus"/>
    <property type="evidence" value="ECO:0007669"/>
    <property type="project" value="TreeGrafter"/>
</dbReference>
<dbReference type="Proteomes" id="UP000821866">
    <property type="component" value="Unassembled WGS sequence"/>
</dbReference>
<evidence type="ECO:0000313" key="4">
    <source>
        <dbReference type="Proteomes" id="UP000821866"/>
    </source>
</evidence>
<feature type="region of interest" description="Disordered" evidence="1">
    <location>
        <begin position="165"/>
        <end position="190"/>
    </location>
</feature>
<evidence type="ECO:0000259" key="2">
    <source>
        <dbReference type="PROSITE" id="PS51029"/>
    </source>
</evidence>
<dbReference type="Pfam" id="PF10545">
    <property type="entry name" value="MADF_DNA_bdg"/>
    <property type="match status" value="1"/>
</dbReference>
<gene>
    <name evidence="3" type="ORF">HPB51_000661</name>
</gene>
<dbReference type="InterPro" id="IPR006578">
    <property type="entry name" value="MADF-dom"/>
</dbReference>
<feature type="domain" description="MADF" evidence="2">
    <location>
        <begin position="5"/>
        <end position="97"/>
    </location>
</feature>
<dbReference type="InterPro" id="IPR039353">
    <property type="entry name" value="TF_Adf1"/>
</dbReference>
<sequence>MDTERFLEEIGLYPFLYGKTMPDYKDKEAKMNRWDLIGSMFGLTGTQAMLKFKNIRDRWMKLVSGVEANTRSGAPGNNGKIKWLLFSTIDSMLRQTPHYAENRVPRCAGSHAYGLEEVVCSRSHVSAASRGTYADDTELPMKEEEAQKAAAPEAVVEACQAVVTSQRKMEESEHDTDENTYMGTSMHRRSTHVETQHKVEPVISPEMHTAETKLVKGHLI</sequence>
<proteinExistence type="predicted"/>
<dbReference type="PROSITE" id="PS51029">
    <property type="entry name" value="MADF"/>
    <property type="match status" value="1"/>
</dbReference>
<comment type="caution">
    <text evidence="3">The sequence shown here is derived from an EMBL/GenBank/DDBJ whole genome shotgun (WGS) entry which is preliminary data.</text>
</comment>
<evidence type="ECO:0000313" key="3">
    <source>
        <dbReference type="EMBL" id="KAH8024697.1"/>
    </source>
</evidence>
<dbReference type="VEuPathDB" id="VectorBase:LOC119185433"/>
<reference evidence="3" key="1">
    <citation type="journal article" date="2020" name="Cell">
        <title>Large-Scale Comparative Analyses of Tick Genomes Elucidate Their Genetic Diversity and Vector Capacities.</title>
        <authorList>
            <consortium name="Tick Genome and Microbiome Consortium (TIGMIC)"/>
            <person name="Jia N."/>
            <person name="Wang J."/>
            <person name="Shi W."/>
            <person name="Du L."/>
            <person name="Sun Y."/>
            <person name="Zhan W."/>
            <person name="Jiang J.F."/>
            <person name="Wang Q."/>
            <person name="Zhang B."/>
            <person name="Ji P."/>
            <person name="Bell-Sakyi L."/>
            <person name="Cui X.M."/>
            <person name="Yuan T.T."/>
            <person name="Jiang B.G."/>
            <person name="Yang W.F."/>
            <person name="Lam T.T."/>
            <person name="Chang Q.C."/>
            <person name="Ding S.J."/>
            <person name="Wang X.J."/>
            <person name="Zhu J.G."/>
            <person name="Ruan X.D."/>
            <person name="Zhao L."/>
            <person name="Wei J.T."/>
            <person name="Ye R.Z."/>
            <person name="Que T.C."/>
            <person name="Du C.H."/>
            <person name="Zhou Y.H."/>
            <person name="Cheng J.X."/>
            <person name="Dai P.F."/>
            <person name="Guo W.B."/>
            <person name="Han X.H."/>
            <person name="Huang E.J."/>
            <person name="Li L.F."/>
            <person name="Wei W."/>
            <person name="Gao Y.C."/>
            <person name="Liu J.Z."/>
            <person name="Shao H.Z."/>
            <person name="Wang X."/>
            <person name="Wang C.C."/>
            <person name="Yang T.C."/>
            <person name="Huo Q.B."/>
            <person name="Li W."/>
            <person name="Chen H.Y."/>
            <person name="Chen S.E."/>
            <person name="Zhou L.G."/>
            <person name="Ni X.B."/>
            <person name="Tian J.H."/>
            <person name="Sheng Y."/>
            <person name="Liu T."/>
            <person name="Pan Y.S."/>
            <person name="Xia L.Y."/>
            <person name="Li J."/>
            <person name="Zhao F."/>
            <person name="Cao W.C."/>
        </authorList>
    </citation>
    <scope>NUCLEOTIDE SEQUENCE</scope>
    <source>
        <strain evidence="3">Rmic-2018</strain>
    </source>
</reference>
<dbReference type="PANTHER" id="PTHR12243:SF69">
    <property type="entry name" value="SI:CH73-59F11.3"/>
    <property type="match status" value="1"/>
</dbReference>
<dbReference type="GO" id="GO:0006357">
    <property type="term" value="P:regulation of transcription by RNA polymerase II"/>
    <property type="evidence" value="ECO:0007669"/>
    <property type="project" value="TreeGrafter"/>
</dbReference>
<evidence type="ECO:0000256" key="1">
    <source>
        <dbReference type="SAM" id="MobiDB-lite"/>
    </source>
</evidence>
<name>A0A9J6DRW9_RHIMP</name>
<dbReference type="PANTHER" id="PTHR12243">
    <property type="entry name" value="MADF DOMAIN TRANSCRIPTION FACTOR"/>
    <property type="match status" value="1"/>
</dbReference>
<keyword evidence="4" id="KW-1185">Reference proteome</keyword>